<dbReference type="SUPFAM" id="SSF52402">
    <property type="entry name" value="Adenine nucleotide alpha hydrolases-like"/>
    <property type="match status" value="1"/>
</dbReference>
<organism evidence="2 3">
    <name type="scientific">Natrarchaeobaculum sulfurireducens</name>
    <dbReference type="NCBI Taxonomy" id="2044521"/>
    <lineage>
        <taxon>Archaea</taxon>
        <taxon>Methanobacteriati</taxon>
        <taxon>Methanobacteriota</taxon>
        <taxon>Stenosarchaea group</taxon>
        <taxon>Halobacteria</taxon>
        <taxon>Halobacteriales</taxon>
        <taxon>Natrialbaceae</taxon>
        <taxon>Natrarchaeobaculum</taxon>
    </lineage>
</organism>
<dbReference type="CDD" id="cd00293">
    <property type="entry name" value="USP-like"/>
    <property type="match status" value="1"/>
</dbReference>
<dbReference type="Gene3D" id="3.40.50.620">
    <property type="entry name" value="HUPs"/>
    <property type="match status" value="1"/>
</dbReference>
<accession>A0A346PAM0</accession>
<sequence length="181" mass="19095">MGHRTDGHATRVRPSSGGGFFASDDSLARMDDSVPFTVETVLAPVDGSDESVTALEYAVAVADRYDASVHALFVLGRGVIQGMNAGTVDEADVATNTREFFDGVRQIAAESDVPLITSVDDGFSQSIKTRHPGNVVLDTADLVDADFIILPRESVTDTSADVLEQAAGYVLSYASQPVLSV</sequence>
<name>A0A346PAM0_9EURY</name>
<evidence type="ECO:0000313" key="2">
    <source>
        <dbReference type="EMBL" id="AXR76565.1"/>
    </source>
</evidence>
<dbReference type="KEGG" id="nan:AArc1_0221"/>
<gene>
    <name evidence="2" type="ORF">AArc1_0221</name>
</gene>
<dbReference type="Pfam" id="PF00582">
    <property type="entry name" value="Usp"/>
    <property type="match status" value="1"/>
</dbReference>
<feature type="domain" description="UspA" evidence="1">
    <location>
        <begin position="39"/>
        <end position="180"/>
    </location>
</feature>
<dbReference type="InterPro" id="IPR006016">
    <property type="entry name" value="UspA"/>
</dbReference>
<proteinExistence type="predicted"/>
<dbReference type="Proteomes" id="UP000258707">
    <property type="component" value="Chromosome"/>
</dbReference>
<dbReference type="EMBL" id="CP024047">
    <property type="protein sequence ID" value="AXR76565.1"/>
    <property type="molecule type" value="Genomic_DNA"/>
</dbReference>
<dbReference type="AlphaFoldDB" id="A0A346PAM0"/>
<reference evidence="3" key="1">
    <citation type="submission" date="2017-10" db="EMBL/GenBank/DDBJ databases">
        <title>Phenotypic and genomic properties of facultatively anaerobic sulfur-reducing natronoarchaea from hypersaline soda lakes.</title>
        <authorList>
            <person name="Sorokin D.Y."/>
            <person name="Kublanov I.V."/>
            <person name="Roman P."/>
            <person name="Sinninghe Damste J.S."/>
            <person name="Golyshin P.N."/>
            <person name="Rojo D."/>
            <person name="Ciordia S."/>
            <person name="Mena Md.C."/>
            <person name="Ferrer M."/>
            <person name="Messina E."/>
            <person name="Smedile F."/>
            <person name="La Spada G."/>
            <person name="La Cono V."/>
            <person name="Yakimov M.M."/>
        </authorList>
    </citation>
    <scope>NUCLEOTIDE SEQUENCE [LARGE SCALE GENOMIC DNA]</scope>
    <source>
        <strain evidence="3">AArc1</strain>
    </source>
</reference>
<evidence type="ECO:0000259" key="1">
    <source>
        <dbReference type="Pfam" id="PF00582"/>
    </source>
</evidence>
<evidence type="ECO:0000313" key="3">
    <source>
        <dbReference type="Proteomes" id="UP000258707"/>
    </source>
</evidence>
<dbReference type="InterPro" id="IPR014729">
    <property type="entry name" value="Rossmann-like_a/b/a_fold"/>
</dbReference>
<protein>
    <submittedName>
        <fullName evidence="2">Nucleotide-binding protein, UspA family</fullName>
    </submittedName>
</protein>